<dbReference type="InterPro" id="IPR001387">
    <property type="entry name" value="Cro/C1-type_HTH"/>
</dbReference>
<evidence type="ECO:0000313" key="1">
    <source>
        <dbReference type="EMBL" id="ESP90793.1"/>
    </source>
</evidence>
<dbReference type="Proteomes" id="UP000017820">
    <property type="component" value="Unassembled WGS sequence"/>
</dbReference>
<dbReference type="EMBL" id="AUSV01000134">
    <property type="protein sequence ID" value="ESP90793.1"/>
    <property type="molecule type" value="Genomic_DNA"/>
</dbReference>
<name>V4HM30_PSEL2</name>
<reference evidence="1 2" key="1">
    <citation type="submission" date="2013-07" db="EMBL/GenBank/DDBJ databases">
        <title>Draft genome sequence of Pseudoalteromonas luteoviolacea 2ta16.</title>
        <authorList>
            <person name="Allen E.E."/>
            <person name="Azam F."/>
            <person name="Podell S."/>
        </authorList>
    </citation>
    <scope>NUCLEOTIDE SEQUENCE [LARGE SCALE GENOMIC DNA]</scope>
    <source>
        <strain evidence="1 2">2ta16</strain>
    </source>
</reference>
<comment type="caution">
    <text evidence="1">The sequence shown here is derived from an EMBL/GenBank/DDBJ whole genome shotgun (WGS) entry which is preliminary data.</text>
</comment>
<sequence length="88" mass="9843">MKDQNHQAGILKTLWKELAVAVKLIREDSGYSKSELGKKLVPSVSEETISAWEEGHELIPIYQLLLICFVCGFTSGKESQTTIKKSAY</sequence>
<accession>V4HM30</accession>
<gene>
    <name evidence="1" type="ORF">PL2TA16_01897</name>
</gene>
<dbReference type="GO" id="GO:0003677">
    <property type="term" value="F:DNA binding"/>
    <property type="evidence" value="ECO:0007669"/>
    <property type="project" value="InterPro"/>
</dbReference>
<organism evidence="1 2">
    <name type="scientific">Pseudoalteromonas luteoviolacea (strain 2ta16)</name>
    <dbReference type="NCBI Taxonomy" id="1353533"/>
    <lineage>
        <taxon>Bacteria</taxon>
        <taxon>Pseudomonadati</taxon>
        <taxon>Pseudomonadota</taxon>
        <taxon>Gammaproteobacteria</taxon>
        <taxon>Alteromonadales</taxon>
        <taxon>Pseudoalteromonadaceae</taxon>
        <taxon>Pseudoalteromonas</taxon>
    </lineage>
</organism>
<dbReference type="AlphaFoldDB" id="V4HM30"/>
<protein>
    <submittedName>
        <fullName evidence="1">Helix-turn-helix protein</fullName>
    </submittedName>
</protein>
<evidence type="ECO:0000313" key="2">
    <source>
        <dbReference type="Proteomes" id="UP000017820"/>
    </source>
</evidence>
<dbReference type="Gene3D" id="1.10.260.40">
    <property type="entry name" value="lambda repressor-like DNA-binding domains"/>
    <property type="match status" value="1"/>
</dbReference>
<dbReference type="SUPFAM" id="SSF47413">
    <property type="entry name" value="lambda repressor-like DNA-binding domains"/>
    <property type="match status" value="1"/>
</dbReference>
<dbReference type="CDD" id="cd00093">
    <property type="entry name" value="HTH_XRE"/>
    <property type="match status" value="1"/>
</dbReference>
<dbReference type="InterPro" id="IPR010982">
    <property type="entry name" value="Lambda_DNA-bd_dom_sf"/>
</dbReference>
<proteinExistence type="predicted"/>
<dbReference type="PATRIC" id="fig|1353533.3.peg.5337"/>
<dbReference type="RefSeq" id="WP_023402150.1">
    <property type="nucleotide sequence ID" value="NZ_AUSV01000134.1"/>
</dbReference>